<dbReference type="PANTHER" id="PTHR11669:SF0">
    <property type="entry name" value="PROTEIN STICHEL-LIKE 2"/>
    <property type="match status" value="1"/>
</dbReference>
<dbReference type="InterPro" id="IPR001270">
    <property type="entry name" value="ClpA/B"/>
</dbReference>
<keyword evidence="4 11" id="KW-0235">DNA replication</keyword>
<dbReference type="Proteomes" id="UP000093391">
    <property type="component" value="Chromosome"/>
</dbReference>
<evidence type="ECO:0000256" key="10">
    <source>
        <dbReference type="ARBA" id="ARBA00049244"/>
    </source>
</evidence>
<keyword evidence="15" id="KW-1185">Reference proteome</keyword>
<dbReference type="Pfam" id="PF22608">
    <property type="entry name" value="DNAX_ATPase_lid"/>
    <property type="match status" value="1"/>
</dbReference>
<sequence length="776" mass="87421">MYQVLARKYRPRNFTQLVGQNHVSRALTSALARGRLHHAYLFTGTRGVGKTTIARILAKCLNCETGVTATPCENCATCKAVNEGRFIDLIEIDAASRTKVEDTRELLDNVPYAPTQGRYKVYLIDEVHMLSTHSFNALLKTLEEPPEHVKFLFATTDPQKLPITVISRCLQFTLRPLTVEEISQHLTEILATEQIATESDAVWQIADAAQGSLRDALSLTDQAIAYGQGEIHHQDVKDMLGLIDRTIIYDLIAAIHQNRRQQVSQLLLQFRQQALDVNMVLDQLISTLHELALLHHLPELSLNYSAEINQKIQQLAQQIAPEDIQLYYQIACKGRADLQLAVSQVQGFEMAVLRLLAFRPLAVDEIAVATQPPAQQTTAPHLDHTASHAASQHSESRQDVRQHNTRQHNTSQHSESRQEVQQTESLPRSETDHHVIADAPSMQNSAPVVDVRSTSPSNRTTDNVQNHVQDNAQRHISEQRQAPLAAQSLEATVDATDVAHSETAAVAGQNIAQSEMRATQQLSPHLTAEELEVKQSTSAELDIRSNVAHLNPPSHILQDFGLAAFQASQRSQALDVQHCSEQELLFLKPKQWHDASSETVVLRAETPEQLFEQTTIAADDNNTDHLMLRQPAAQTTQLTPQQILQLPVHDLTGVWTVEKWEYWFRQSSLSPAIQELAQHGVMTGEINAQSVFQIPPQYEQLLQQTQHELQQALLENWPETIFSVRFTPLQDVTPYRLQQQRKHMAFQRAEQMLQQETVVKQFIQLFDAQLLNIQLK</sequence>
<keyword evidence="7" id="KW-0862">Zinc</keyword>
<keyword evidence="3 11" id="KW-0548">Nucleotidyltransferase</keyword>
<dbReference type="InterPro" id="IPR045085">
    <property type="entry name" value="HLD_clamp_pol_III_gamma_tau"/>
</dbReference>
<dbReference type="EC" id="2.7.7.7" evidence="11"/>
<dbReference type="InterPro" id="IPR012763">
    <property type="entry name" value="DNA_pol_III_sug/sutau_N"/>
</dbReference>
<dbReference type="GO" id="GO:0009360">
    <property type="term" value="C:DNA polymerase III complex"/>
    <property type="evidence" value="ECO:0007669"/>
    <property type="project" value="InterPro"/>
</dbReference>
<dbReference type="SUPFAM" id="SSF52540">
    <property type="entry name" value="P-loop containing nucleoside triphosphate hydrolases"/>
    <property type="match status" value="1"/>
</dbReference>
<feature type="domain" description="AAA+ ATPase" evidence="13">
    <location>
        <begin position="36"/>
        <end position="177"/>
    </location>
</feature>
<dbReference type="PANTHER" id="PTHR11669">
    <property type="entry name" value="REPLICATION FACTOR C / DNA POLYMERASE III GAMMA-TAU SUBUNIT"/>
    <property type="match status" value="1"/>
</dbReference>
<dbReference type="NCBIfam" id="NF005942">
    <property type="entry name" value="PRK07994.1"/>
    <property type="match status" value="1"/>
</dbReference>
<dbReference type="InterPro" id="IPR022754">
    <property type="entry name" value="DNA_pol_III_gamma-3"/>
</dbReference>
<dbReference type="Gene3D" id="1.20.272.10">
    <property type="match status" value="1"/>
</dbReference>
<evidence type="ECO:0000256" key="12">
    <source>
        <dbReference type="SAM" id="MobiDB-lite"/>
    </source>
</evidence>
<feature type="compositionally biased region" description="Basic and acidic residues" evidence="12">
    <location>
        <begin position="427"/>
        <end position="436"/>
    </location>
</feature>
<keyword evidence="6 11" id="KW-0547">Nucleotide-binding</keyword>
<protein>
    <recommendedName>
        <fullName evidence="11">DNA polymerase III subunit gamma/tau</fullName>
        <ecNumber evidence="11">2.7.7.7</ecNumber>
    </recommendedName>
</protein>
<dbReference type="GO" id="GO:0003887">
    <property type="term" value="F:DNA-directed DNA polymerase activity"/>
    <property type="evidence" value="ECO:0007669"/>
    <property type="project" value="UniProtKB-KW"/>
</dbReference>
<evidence type="ECO:0000313" key="15">
    <source>
        <dbReference type="Proteomes" id="UP000093391"/>
    </source>
</evidence>
<dbReference type="InterPro" id="IPR027417">
    <property type="entry name" value="P-loop_NTPase"/>
</dbReference>
<dbReference type="FunFam" id="1.20.272.10:FF:000003">
    <property type="entry name" value="DNA polymerase III subunit gamma/tau"/>
    <property type="match status" value="1"/>
</dbReference>
<feature type="compositionally biased region" description="Polar residues" evidence="12">
    <location>
        <begin position="441"/>
        <end position="463"/>
    </location>
</feature>
<dbReference type="FunFam" id="1.10.8.60:FF:000013">
    <property type="entry name" value="DNA polymerase III subunit gamma/tau"/>
    <property type="match status" value="1"/>
</dbReference>
<dbReference type="GO" id="GO:0003677">
    <property type="term" value="F:DNA binding"/>
    <property type="evidence" value="ECO:0007669"/>
    <property type="project" value="InterPro"/>
</dbReference>
<dbReference type="Pfam" id="PF12169">
    <property type="entry name" value="DNA_pol3_gamma3"/>
    <property type="match status" value="1"/>
</dbReference>
<evidence type="ECO:0000256" key="5">
    <source>
        <dbReference type="ARBA" id="ARBA00022723"/>
    </source>
</evidence>
<dbReference type="Gene3D" id="3.40.50.300">
    <property type="entry name" value="P-loop containing nucleotide triphosphate hydrolases"/>
    <property type="match status" value="1"/>
</dbReference>
<evidence type="ECO:0000313" key="14">
    <source>
        <dbReference type="EMBL" id="AOA58004.1"/>
    </source>
</evidence>
<dbReference type="RefSeq" id="WP_067553703.1">
    <property type="nucleotide sequence ID" value="NZ_CP016895.1"/>
</dbReference>
<comment type="similarity">
    <text evidence="1 11">Belongs to the DnaX/STICHEL family.</text>
</comment>
<dbReference type="InterPro" id="IPR003593">
    <property type="entry name" value="AAA+_ATPase"/>
</dbReference>
<dbReference type="STRING" id="1789224.BFG52_06330"/>
<dbReference type="GO" id="GO:0005524">
    <property type="term" value="F:ATP binding"/>
    <property type="evidence" value="ECO:0007669"/>
    <property type="project" value="UniProtKB-KW"/>
</dbReference>
<dbReference type="GO" id="GO:0046872">
    <property type="term" value="F:metal ion binding"/>
    <property type="evidence" value="ECO:0007669"/>
    <property type="project" value="UniProtKB-KW"/>
</dbReference>
<dbReference type="InterPro" id="IPR008921">
    <property type="entry name" value="DNA_pol3_clamp-load_cplx_C"/>
</dbReference>
<dbReference type="SMART" id="SM00382">
    <property type="entry name" value="AAA"/>
    <property type="match status" value="1"/>
</dbReference>
<keyword evidence="2 11" id="KW-0808">Transferase</keyword>
<evidence type="ECO:0000256" key="8">
    <source>
        <dbReference type="ARBA" id="ARBA00022840"/>
    </source>
</evidence>
<dbReference type="Gene3D" id="1.10.8.60">
    <property type="match status" value="1"/>
</dbReference>
<dbReference type="EMBL" id="CP016895">
    <property type="protein sequence ID" value="AOA58004.1"/>
    <property type="molecule type" value="Genomic_DNA"/>
</dbReference>
<organism evidence="14 15">
    <name type="scientific">Acinetobacter larvae</name>
    <dbReference type="NCBI Taxonomy" id="1789224"/>
    <lineage>
        <taxon>Bacteria</taxon>
        <taxon>Pseudomonadati</taxon>
        <taxon>Pseudomonadota</taxon>
        <taxon>Gammaproteobacteria</taxon>
        <taxon>Moraxellales</taxon>
        <taxon>Moraxellaceae</taxon>
        <taxon>Acinetobacter</taxon>
    </lineage>
</organism>
<feature type="compositionally biased region" description="Polar residues" evidence="12">
    <location>
        <begin position="407"/>
        <end position="426"/>
    </location>
</feature>
<reference evidence="14 15" key="1">
    <citation type="submission" date="2016-08" db="EMBL/GenBank/DDBJ databases">
        <authorList>
            <person name="Seilhamer J.J."/>
        </authorList>
    </citation>
    <scope>NUCLEOTIDE SEQUENCE [LARGE SCALE GENOMIC DNA]</scope>
    <source>
        <strain evidence="14 15">BRTC-1</strain>
    </source>
</reference>
<keyword evidence="9 11" id="KW-0239">DNA-directed DNA polymerase</keyword>
<evidence type="ECO:0000256" key="9">
    <source>
        <dbReference type="ARBA" id="ARBA00022932"/>
    </source>
</evidence>
<dbReference type="OrthoDB" id="9810148at2"/>
<feature type="region of interest" description="Disordered" evidence="12">
    <location>
        <begin position="372"/>
        <end position="463"/>
    </location>
</feature>
<dbReference type="InterPro" id="IPR050238">
    <property type="entry name" value="DNA_Rep/Repair_Clamp_Loader"/>
</dbReference>
<dbReference type="AlphaFoldDB" id="A0A1B2LYI0"/>
<dbReference type="KEGG" id="ala:BFG52_06330"/>
<dbReference type="PRINTS" id="PR00300">
    <property type="entry name" value="CLPPROTEASEA"/>
</dbReference>
<evidence type="ECO:0000256" key="2">
    <source>
        <dbReference type="ARBA" id="ARBA00022679"/>
    </source>
</evidence>
<comment type="function">
    <text evidence="11">DNA polymerase III is a complex, multichain enzyme responsible for most of the replicative synthesis in bacteria. This DNA polymerase also exhibits 3' to 5' exonuclease activity.</text>
</comment>
<keyword evidence="8 11" id="KW-0067">ATP-binding</keyword>
<name>A0A1B2LYI0_9GAMM</name>
<keyword evidence="5" id="KW-0479">Metal-binding</keyword>
<evidence type="ECO:0000256" key="4">
    <source>
        <dbReference type="ARBA" id="ARBA00022705"/>
    </source>
</evidence>
<dbReference type="CDD" id="cd00009">
    <property type="entry name" value="AAA"/>
    <property type="match status" value="1"/>
</dbReference>
<gene>
    <name evidence="11" type="primary">dnaX</name>
    <name evidence="14" type="ORF">BFG52_06330</name>
</gene>
<evidence type="ECO:0000256" key="7">
    <source>
        <dbReference type="ARBA" id="ARBA00022833"/>
    </source>
</evidence>
<accession>A0A1B2LYI0</accession>
<evidence type="ECO:0000259" key="13">
    <source>
        <dbReference type="SMART" id="SM00382"/>
    </source>
</evidence>
<dbReference type="SUPFAM" id="SSF48019">
    <property type="entry name" value="post-AAA+ oligomerization domain-like"/>
    <property type="match status" value="1"/>
</dbReference>
<evidence type="ECO:0000256" key="11">
    <source>
        <dbReference type="RuleBase" id="RU364063"/>
    </source>
</evidence>
<dbReference type="CDD" id="cd18137">
    <property type="entry name" value="HLD_clamp_pol_III_gamma_tau"/>
    <property type="match status" value="1"/>
</dbReference>
<evidence type="ECO:0000256" key="1">
    <source>
        <dbReference type="ARBA" id="ARBA00006360"/>
    </source>
</evidence>
<comment type="catalytic activity">
    <reaction evidence="10 11">
        <text>DNA(n) + a 2'-deoxyribonucleoside 5'-triphosphate = DNA(n+1) + diphosphate</text>
        <dbReference type="Rhea" id="RHEA:22508"/>
        <dbReference type="Rhea" id="RHEA-COMP:17339"/>
        <dbReference type="Rhea" id="RHEA-COMP:17340"/>
        <dbReference type="ChEBI" id="CHEBI:33019"/>
        <dbReference type="ChEBI" id="CHEBI:61560"/>
        <dbReference type="ChEBI" id="CHEBI:173112"/>
        <dbReference type="EC" id="2.7.7.7"/>
    </reaction>
</comment>
<evidence type="ECO:0000256" key="3">
    <source>
        <dbReference type="ARBA" id="ARBA00022695"/>
    </source>
</evidence>
<proteinExistence type="inferred from homology"/>
<dbReference type="FunFam" id="3.40.50.300:FF:000014">
    <property type="entry name" value="DNA polymerase III subunit gamma/tau"/>
    <property type="match status" value="1"/>
</dbReference>
<dbReference type="NCBIfam" id="NF004046">
    <property type="entry name" value="PRK05563.1"/>
    <property type="match status" value="1"/>
</dbReference>
<dbReference type="Pfam" id="PF13177">
    <property type="entry name" value="DNA_pol3_delta2"/>
    <property type="match status" value="1"/>
</dbReference>
<comment type="subunit">
    <text evidence="11">DNA polymerase III contains a core (composed of alpha, epsilon and theta chains) that associates with a tau subunit. This core dimerizes to form the POLIII' complex. PolIII' associates with the gamma complex (composed of gamma, delta, delta', psi and chi chains) and with the beta chain to form the complete DNA polymerase III complex.</text>
</comment>
<dbReference type="GO" id="GO:0006261">
    <property type="term" value="P:DNA-templated DNA replication"/>
    <property type="evidence" value="ECO:0007669"/>
    <property type="project" value="TreeGrafter"/>
</dbReference>
<dbReference type="NCBIfam" id="TIGR02397">
    <property type="entry name" value="dnaX_nterm"/>
    <property type="match status" value="1"/>
</dbReference>
<evidence type="ECO:0000256" key="6">
    <source>
        <dbReference type="ARBA" id="ARBA00022741"/>
    </source>
</evidence>